<dbReference type="Gene3D" id="1.10.3680.10">
    <property type="entry name" value="TerB-like"/>
    <property type="match status" value="1"/>
</dbReference>
<dbReference type="EMBL" id="FNUV01000006">
    <property type="protein sequence ID" value="SEF97205.1"/>
    <property type="molecule type" value="Genomic_DNA"/>
</dbReference>
<dbReference type="PROSITE" id="PS50076">
    <property type="entry name" value="DNAJ_2"/>
    <property type="match status" value="1"/>
</dbReference>
<dbReference type="Proteomes" id="UP000236735">
    <property type="component" value="Unassembled WGS sequence"/>
</dbReference>
<dbReference type="RefSeq" id="WP_103916004.1">
    <property type="nucleotide sequence ID" value="NZ_FNUV01000006.1"/>
</dbReference>
<dbReference type="InterPro" id="IPR050817">
    <property type="entry name" value="DjlA_DnaK_co-chaperone"/>
</dbReference>
<dbReference type="InterPro" id="IPR001623">
    <property type="entry name" value="DnaJ_domain"/>
</dbReference>
<accession>A0A1H5WCL5</accession>
<dbReference type="PANTHER" id="PTHR24074">
    <property type="entry name" value="CO-CHAPERONE PROTEIN DJLA"/>
    <property type="match status" value="1"/>
</dbReference>
<keyword evidence="1" id="KW-0472">Membrane</keyword>
<dbReference type="InterPro" id="IPR007791">
    <property type="entry name" value="DjlA_N"/>
</dbReference>
<dbReference type="SMART" id="SM00271">
    <property type="entry name" value="DnaJ"/>
    <property type="match status" value="1"/>
</dbReference>
<evidence type="ECO:0000259" key="2">
    <source>
        <dbReference type="PROSITE" id="PS50076"/>
    </source>
</evidence>
<name>A0A1H5WCL5_XYLRU</name>
<dbReference type="Pfam" id="PF00226">
    <property type="entry name" value="DnaJ"/>
    <property type="match status" value="1"/>
</dbReference>
<dbReference type="AlphaFoldDB" id="A0A1H5WCL5"/>
<evidence type="ECO:0000256" key="1">
    <source>
        <dbReference type="SAM" id="Phobius"/>
    </source>
</evidence>
<dbReference type="SUPFAM" id="SSF46565">
    <property type="entry name" value="Chaperone J-domain"/>
    <property type="match status" value="1"/>
</dbReference>
<dbReference type="SUPFAM" id="SSF158682">
    <property type="entry name" value="TerB-like"/>
    <property type="match status" value="1"/>
</dbReference>
<feature type="domain" description="J" evidence="2">
    <location>
        <begin position="219"/>
        <end position="281"/>
    </location>
</feature>
<dbReference type="Gene3D" id="1.10.287.110">
    <property type="entry name" value="DnaJ domain"/>
    <property type="match status" value="1"/>
</dbReference>
<dbReference type="InterPro" id="IPR036869">
    <property type="entry name" value="J_dom_sf"/>
</dbReference>
<dbReference type="Pfam" id="PF05099">
    <property type="entry name" value="TerB"/>
    <property type="match status" value="1"/>
</dbReference>
<reference evidence="3 4" key="1">
    <citation type="submission" date="2016-10" db="EMBL/GenBank/DDBJ databases">
        <authorList>
            <person name="de Groot N.N."/>
        </authorList>
    </citation>
    <scope>NUCLEOTIDE SEQUENCE [LARGE SCALE GENOMIC DNA]</scope>
    <source>
        <strain evidence="3 4">AR32</strain>
    </source>
</reference>
<evidence type="ECO:0000313" key="3">
    <source>
        <dbReference type="EMBL" id="SEF97205.1"/>
    </source>
</evidence>
<dbReference type="PRINTS" id="PR00625">
    <property type="entry name" value="JDOMAIN"/>
</dbReference>
<protein>
    <submittedName>
        <fullName evidence="3">DnaJ like chaperone protein</fullName>
    </submittedName>
</protein>
<gene>
    <name evidence="3" type="ORF">SAMN05216354_2268</name>
</gene>
<organism evidence="3 4">
    <name type="scientific">Xylanibacter ruminicola</name>
    <name type="common">Prevotella ruminicola</name>
    <dbReference type="NCBI Taxonomy" id="839"/>
    <lineage>
        <taxon>Bacteria</taxon>
        <taxon>Pseudomonadati</taxon>
        <taxon>Bacteroidota</taxon>
        <taxon>Bacteroidia</taxon>
        <taxon>Bacteroidales</taxon>
        <taxon>Prevotellaceae</taxon>
        <taxon>Xylanibacter</taxon>
    </lineage>
</organism>
<sequence length="282" mass="31582">MAAGKWIGGFIGWMAGGPLGALAGYLVGSLFDSMLDGVNTPDNSGTWGSGSSRDQGSWQQRSYQDFNQAYQQAYRQRQQQGNRNSFLFSLLVLSSYIIKADGKAMHSEMELVRQMLRQNFGVTAVQQGNDILNKLFDEQKREGWAQFKQTVSDCCAQINRQMDYSQRLQLLNYLVMVAKADGNVPQSEITALKECAQWMGLRVTEVDSMLHLEGNTLEDAYKVLGVSPDATDDELKKAYRKLALEHHPDKVAALGDDVRKAAEKKFQEINAAKDRIWKARGL</sequence>
<keyword evidence="1" id="KW-1133">Transmembrane helix</keyword>
<dbReference type="CDD" id="cd06257">
    <property type="entry name" value="DnaJ"/>
    <property type="match status" value="1"/>
</dbReference>
<proteinExistence type="predicted"/>
<feature type="transmembrane region" description="Helical" evidence="1">
    <location>
        <begin position="6"/>
        <end position="27"/>
    </location>
</feature>
<keyword evidence="1" id="KW-0812">Transmembrane</keyword>
<dbReference type="InterPro" id="IPR029024">
    <property type="entry name" value="TerB-like"/>
</dbReference>
<evidence type="ECO:0000313" key="4">
    <source>
        <dbReference type="Proteomes" id="UP000236735"/>
    </source>
</evidence>